<keyword evidence="4" id="KW-0418">Kinase</keyword>
<dbReference type="InterPro" id="IPR027417">
    <property type="entry name" value="P-loop_NTPase"/>
</dbReference>
<evidence type="ECO:0000259" key="3">
    <source>
        <dbReference type="Pfam" id="PF01656"/>
    </source>
</evidence>
<name>A0A4Q7VZP2_9BURK</name>
<dbReference type="InterPro" id="IPR005702">
    <property type="entry name" value="Wzc-like_C"/>
</dbReference>
<dbReference type="GO" id="GO:0005524">
    <property type="term" value="F:ATP binding"/>
    <property type="evidence" value="ECO:0007669"/>
    <property type="project" value="UniProtKB-KW"/>
</dbReference>
<dbReference type="PANTHER" id="PTHR32309">
    <property type="entry name" value="TYROSINE-PROTEIN KINASE"/>
    <property type="match status" value="1"/>
</dbReference>
<dbReference type="Proteomes" id="UP000293671">
    <property type="component" value="Unassembled WGS sequence"/>
</dbReference>
<sequence length="308" mass="33015">MAKFRNAATGNLAEAEGTGDATVSQLHDRAIGDLIAEARGLSQEQIEHILAYQREHGTRFGEAAIALGLARNEDVLWALSQQFHYHLSSEHGSTLSSELVLAVQPFGRQAEALRALRSQILLRMAPVGTEVEVRRALAIVSPDSGDGKTFFAANLAVAFSQLGGRTLLVDADMRNPRQHQVFGVDNSSGLSGLLSGRNSDNVIRSVAGVPSLYVLPVGATPPNPLELVERPAFGLLVRELLSKFDHVIVDTPAACFGSDYAVLAVRCGSALVVTRKHSNRLDALDELTHQLSQTPVKLAGVVLNEFQG</sequence>
<dbReference type="InterPro" id="IPR037257">
    <property type="entry name" value="T2SS_E_N_sf"/>
</dbReference>
<comment type="caution">
    <text evidence="4">The sequence shown here is derived from an EMBL/GenBank/DDBJ whole genome shotgun (WGS) entry which is preliminary data.</text>
</comment>
<feature type="domain" description="CobQ/CobB/MinD/ParA nucleotide binding" evidence="3">
    <location>
        <begin position="137"/>
        <end position="307"/>
    </location>
</feature>
<evidence type="ECO:0000256" key="2">
    <source>
        <dbReference type="ARBA" id="ARBA00022840"/>
    </source>
</evidence>
<dbReference type="InterPro" id="IPR002586">
    <property type="entry name" value="CobQ/CobB/MinD/ParA_Nub-bd_dom"/>
</dbReference>
<evidence type="ECO:0000313" key="4">
    <source>
        <dbReference type="EMBL" id="RZU02260.1"/>
    </source>
</evidence>
<dbReference type="EMBL" id="SHKP01000004">
    <property type="protein sequence ID" value="RZU02260.1"/>
    <property type="molecule type" value="Genomic_DNA"/>
</dbReference>
<proteinExistence type="predicted"/>
<dbReference type="AlphaFoldDB" id="A0A4Q7VZP2"/>
<dbReference type="SUPFAM" id="SSF52540">
    <property type="entry name" value="P-loop containing nucleoside triphosphate hydrolases"/>
    <property type="match status" value="1"/>
</dbReference>
<keyword evidence="1" id="KW-0547">Nucleotide-binding</keyword>
<accession>A0A4Q7VZP2</accession>
<dbReference type="InterPro" id="IPR050445">
    <property type="entry name" value="Bact_polysacc_biosynth/exp"/>
</dbReference>
<evidence type="ECO:0000313" key="5">
    <source>
        <dbReference type="Proteomes" id="UP000293671"/>
    </source>
</evidence>
<keyword evidence="4" id="KW-0808">Transferase</keyword>
<dbReference type="OrthoDB" id="9808257at2"/>
<dbReference type="RefSeq" id="WP_130430036.1">
    <property type="nucleotide sequence ID" value="NZ_SHKP01000004.1"/>
</dbReference>
<dbReference type="PANTHER" id="PTHR32309:SF13">
    <property type="entry name" value="FERRIC ENTEROBACTIN TRANSPORT PROTEIN FEPE"/>
    <property type="match status" value="1"/>
</dbReference>
<evidence type="ECO:0000256" key="1">
    <source>
        <dbReference type="ARBA" id="ARBA00022741"/>
    </source>
</evidence>
<dbReference type="GO" id="GO:0005886">
    <property type="term" value="C:plasma membrane"/>
    <property type="evidence" value="ECO:0007669"/>
    <property type="project" value="TreeGrafter"/>
</dbReference>
<gene>
    <name evidence="4" type="ORF">EV670_0283</name>
</gene>
<dbReference type="SUPFAM" id="SSF160246">
    <property type="entry name" value="EspE N-terminal domain-like"/>
    <property type="match status" value="1"/>
</dbReference>
<keyword evidence="5" id="KW-1185">Reference proteome</keyword>
<reference evidence="4 5" key="1">
    <citation type="submission" date="2019-02" db="EMBL/GenBank/DDBJ databases">
        <title>Genomic Encyclopedia of Type Strains, Phase IV (KMG-IV): sequencing the most valuable type-strain genomes for metagenomic binning, comparative biology and taxonomic classification.</title>
        <authorList>
            <person name="Goeker M."/>
        </authorList>
    </citation>
    <scope>NUCLEOTIDE SEQUENCE [LARGE SCALE GENOMIC DNA]</scope>
    <source>
        <strain evidence="4 5">DSM 19570</strain>
    </source>
</reference>
<protein>
    <submittedName>
        <fullName evidence="4">Chain length determinant protein tyrosine kinase EpsG</fullName>
    </submittedName>
</protein>
<organism evidence="4 5">
    <name type="scientific">Rivibacter subsaxonicus</name>
    <dbReference type="NCBI Taxonomy" id="457575"/>
    <lineage>
        <taxon>Bacteria</taxon>
        <taxon>Pseudomonadati</taxon>
        <taxon>Pseudomonadota</taxon>
        <taxon>Betaproteobacteria</taxon>
        <taxon>Burkholderiales</taxon>
        <taxon>Rivibacter</taxon>
    </lineage>
</organism>
<keyword evidence="2" id="KW-0067">ATP-binding</keyword>
<dbReference type="Pfam" id="PF01656">
    <property type="entry name" value="CbiA"/>
    <property type="match status" value="1"/>
</dbReference>
<dbReference type="GO" id="GO:0004713">
    <property type="term" value="F:protein tyrosine kinase activity"/>
    <property type="evidence" value="ECO:0007669"/>
    <property type="project" value="TreeGrafter"/>
</dbReference>
<dbReference type="NCBIfam" id="TIGR01007">
    <property type="entry name" value="eps_fam"/>
    <property type="match status" value="1"/>
</dbReference>
<dbReference type="CDD" id="cd05387">
    <property type="entry name" value="BY-kinase"/>
    <property type="match status" value="1"/>
</dbReference>
<dbReference type="Gene3D" id="3.40.50.300">
    <property type="entry name" value="P-loop containing nucleotide triphosphate hydrolases"/>
    <property type="match status" value="1"/>
</dbReference>